<comment type="caution">
    <text evidence="1">The sequence shown here is derived from an EMBL/GenBank/DDBJ whole genome shotgun (WGS) entry which is preliminary data.</text>
</comment>
<proteinExistence type="predicted"/>
<keyword evidence="2" id="KW-1185">Reference proteome</keyword>
<sequence length="72" mass="8799">MNRWTWEVQKFLDECYEYWPPAALCLHIRTLQPLIWVNHGIGYITTHIPRCYYKYIPVKSFNNLNSMYLPFT</sequence>
<dbReference type="Proteomes" id="UP000290289">
    <property type="component" value="Chromosome 5"/>
</dbReference>
<organism evidence="1 2">
    <name type="scientific">Malus domestica</name>
    <name type="common">Apple</name>
    <name type="synonym">Pyrus malus</name>
    <dbReference type="NCBI Taxonomy" id="3750"/>
    <lineage>
        <taxon>Eukaryota</taxon>
        <taxon>Viridiplantae</taxon>
        <taxon>Streptophyta</taxon>
        <taxon>Embryophyta</taxon>
        <taxon>Tracheophyta</taxon>
        <taxon>Spermatophyta</taxon>
        <taxon>Magnoliopsida</taxon>
        <taxon>eudicotyledons</taxon>
        <taxon>Gunneridae</taxon>
        <taxon>Pentapetalae</taxon>
        <taxon>rosids</taxon>
        <taxon>fabids</taxon>
        <taxon>Rosales</taxon>
        <taxon>Rosaceae</taxon>
        <taxon>Amygdaloideae</taxon>
        <taxon>Maleae</taxon>
        <taxon>Malus</taxon>
    </lineage>
</organism>
<name>A0A498JVN8_MALDO</name>
<reference evidence="1 2" key="1">
    <citation type="submission" date="2018-10" db="EMBL/GenBank/DDBJ databases">
        <title>A high-quality apple genome assembly.</title>
        <authorList>
            <person name="Hu J."/>
        </authorList>
    </citation>
    <scope>NUCLEOTIDE SEQUENCE [LARGE SCALE GENOMIC DNA]</scope>
    <source>
        <strain evidence="2">cv. HFTH1</strain>
        <tissue evidence="1">Young leaf</tissue>
    </source>
</reference>
<gene>
    <name evidence="1" type="ORF">DVH24_010348</name>
</gene>
<accession>A0A498JVN8</accession>
<dbReference type="AlphaFoldDB" id="A0A498JVN8"/>
<evidence type="ECO:0000313" key="1">
    <source>
        <dbReference type="EMBL" id="RXH98023.1"/>
    </source>
</evidence>
<dbReference type="EMBL" id="RDQH01000331">
    <property type="protein sequence ID" value="RXH98023.1"/>
    <property type="molecule type" value="Genomic_DNA"/>
</dbReference>
<evidence type="ECO:0000313" key="2">
    <source>
        <dbReference type="Proteomes" id="UP000290289"/>
    </source>
</evidence>
<protein>
    <submittedName>
        <fullName evidence="1">Uncharacterized protein</fullName>
    </submittedName>
</protein>